<protein>
    <submittedName>
        <fullName evidence="5">MarR family transcriptional regulator</fullName>
    </submittedName>
</protein>
<dbReference type="InterPro" id="IPR036390">
    <property type="entry name" value="WH_DNA-bd_sf"/>
</dbReference>
<dbReference type="PROSITE" id="PS01117">
    <property type="entry name" value="HTH_MARR_1"/>
    <property type="match status" value="1"/>
</dbReference>
<evidence type="ECO:0000313" key="5">
    <source>
        <dbReference type="EMBL" id="RMB02874.1"/>
    </source>
</evidence>
<dbReference type="RefSeq" id="WP_121939865.1">
    <property type="nucleotide sequence ID" value="NZ_REFR01000014.1"/>
</dbReference>
<dbReference type="AlphaFoldDB" id="A0A3M0BZ39"/>
<dbReference type="InterPro" id="IPR023187">
    <property type="entry name" value="Tscrpt_reg_MarR-type_CS"/>
</dbReference>
<dbReference type="Gene3D" id="1.10.10.10">
    <property type="entry name" value="Winged helix-like DNA-binding domain superfamily/Winged helix DNA-binding domain"/>
    <property type="match status" value="1"/>
</dbReference>
<dbReference type="Pfam" id="PF01047">
    <property type="entry name" value="MarR"/>
    <property type="match status" value="1"/>
</dbReference>
<accession>A0A3M0BZ39</accession>
<dbReference type="InterPro" id="IPR036388">
    <property type="entry name" value="WH-like_DNA-bd_sf"/>
</dbReference>
<dbReference type="SMART" id="SM00347">
    <property type="entry name" value="HTH_MARR"/>
    <property type="match status" value="1"/>
</dbReference>
<dbReference type="GO" id="GO:0003677">
    <property type="term" value="F:DNA binding"/>
    <property type="evidence" value="ECO:0007669"/>
    <property type="project" value="UniProtKB-KW"/>
</dbReference>
<organism evidence="5 6">
    <name type="scientific">Eilatimonas milleporae</name>
    <dbReference type="NCBI Taxonomy" id="911205"/>
    <lineage>
        <taxon>Bacteria</taxon>
        <taxon>Pseudomonadati</taxon>
        <taxon>Pseudomonadota</taxon>
        <taxon>Alphaproteobacteria</taxon>
        <taxon>Kordiimonadales</taxon>
        <taxon>Kordiimonadaceae</taxon>
        <taxon>Eilatimonas</taxon>
    </lineage>
</organism>
<dbReference type="SUPFAM" id="SSF46785">
    <property type="entry name" value="Winged helix' DNA-binding domain"/>
    <property type="match status" value="1"/>
</dbReference>
<dbReference type="PANTHER" id="PTHR42756">
    <property type="entry name" value="TRANSCRIPTIONAL REGULATOR, MARR"/>
    <property type="match status" value="1"/>
</dbReference>
<comment type="caution">
    <text evidence="5">The sequence shown here is derived from an EMBL/GenBank/DDBJ whole genome shotgun (WGS) entry which is preliminary data.</text>
</comment>
<feature type="domain" description="HTH marR-type" evidence="4">
    <location>
        <begin position="4"/>
        <end position="136"/>
    </location>
</feature>
<dbReference type="InParanoid" id="A0A3M0BZ39"/>
<keyword evidence="3" id="KW-0804">Transcription</keyword>
<keyword evidence="1" id="KW-0805">Transcription regulation</keyword>
<name>A0A3M0BZ39_9PROT</name>
<dbReference type="OrthoDB" id="8447118at2"/>
<sequence>MADYDDILIALRRITRAIDLHSKKLVRTSGLTAPQLLVLQSVRRHGCVKPSTIARDIVLSQATVTSIVDRLEKNGLVTRQRSAKDRRVVEILLTEGGQKKLLAAPELLQAGFLREYRKLDEWERTQLTASLQRVAAMMDAEDIDAAPILEVGDIEHKTA</sequence>
<dbReference type="GO" id="GO:0003700">
    <property type="term" value="F:DNA-binding transcription factor activity"/>
    <property type="evidence" value="ECO:0007669"/>
    <property type="project" value="InterPro"/>
</dbReference>
<dbReference type="Proteomes" id="UP000271227">
    <property type="component" value="Unassembled WGS sequence"/>
</dbReference>
<dbReference type="InterPro" id="IPR000835">
    <property type="entry name" value="HTH_MarR-typ"/>
</dbReference>
<evidence type="ECO:0000256" key="2">
    <source>
        <dbReference type="ARBA" id="ARBA00023125"/>
    </source>
</evidence>
<dbReference type="EMBL" id="REFR01000014">
    <property type="protein sequence ID" value="RMB02874.1"/>
    <property type="molecule type" value="Genomic_DNA"/>
</dbReference>
<evidence type="ECO:0000256" key="1">
    <source>
        <dbReference type="ARBA" id="ARBA00023015"/>
    </source>
</evidence>
<gene>
    <name evidence="5" type="ORF">BXY39_3226</name>
</gene>
<reference evidence="5 6" key="1">
    <citation type="submission" date="2018-10" db="EMBL/GenBank/DDBJ databases">
        <title>Genomic Encyclopedia of Archaeal and Bacterial Type Strains, Phase II (KMG-II): from individual species to whole genera.</title>
        <authorList>
            <person name="Goeker M."/>
        </authorList>
    </citation>
    <scope>NUCLEOTIDE SEQUENCE [LARGE SCALE GENOMIC DNA]</scope>
    <source>
        <strain evidence="5 6">DSM 25217</strain>
    </source>
</reference>
<keyword evidence="6" id="KW-1185">Reference proteome</keyword>
<evidence type="ECO:0000256" key="3">
    <source>
        <dbReference type="ARBA" id="ARBA00023163"/>
    </source>
</evidence>
<proteinExistence type="predicted"/>
<keyword evidence="2" id="KW-0238">DNA-binding</keyword>
<dbReference type="PRINTS" id="PR00598">
    <property type="entry name" value="HTHMARR"/>
</dbReference>
<dbReference type="PANTHER" id="PTHR42756:SF1">
    <property type="entry name" value="TRANSCRIPTIONAL REPRESSOR OF EMRAB OPERON"/>
    <property type="match status" value="1"/>
</dbReference>
<evidence type="ECO:0000313" key="6">
    <source>
        <dbReference type="Proteomes" id="UP000271227"/>
    </source>
</evidence>
<evidence type="ECO:0000259" key="4">
    <source>
        <dbReference type="PROSITE" id="PS50995"/>
    </source>
</evidence>
<dbReference type="PROSITE" id="PS50995">
    <property type="entry name" value="HTH_MARR_2"/>
    <property type="match status" value="1"/>
</dbReference>